<name>A0A1F5SBV4_9BACT</name>
<comment type="caution">
    <text evidence="2">The sequence shown here is derived from an EMBL/GenBank/DDBJ whole genome shotgun (WGS) entry which is preliminary data.</text>
</comment>
<sequence length="145" mass="15450">MLKLIKLSIICLLIFNALLVFVLTASAGSLINDKDSTTNLNENTACIKTGDCQLNDFMLVAVNVSNIILALVGSLSLFAFIYGGIMWLLSAGDAEKVMTGKRAIIGAVIGLAIVFTSFMIIQLVFSALGITAAEGGKWAISNWFK</sequence>
<keyword evidence="1" id="KW-1133">Transmembrane helix</keyword>
<gene>
    <name evidence="2" type="ORF">A3H66_00470</name>
</gene>
<feature type="transmembrane region" description="Helical" evidence="1">
    <location>
        <begin position="7"/>
        <end position="31"/>
    </location>
</feature>
<dbReference type="AlphaFoldDB" id="A0A1F5SBV4"/>
<dbReference type="Proteomes" id="UP000178783">
    <property type="component" value="Unassembled WGS sequence"/>
</dbReference>
<evidence type="ECO:0000313" key="3">
    <source>
        <dbReference type="Proteomes" id="UP000178783"/>
    </source>
</evidence>
<protein>
    <submittedName>
        <fullName evidence="2">Uncharacterized protein</fullName>
    </submittedName>
</protein>
<dbReference type="STRING" id="1797989.A3H66_00470"/>
<reference evidence="2 3" key="1">
    <citation type="journal article" date="2016" name="Nat. Commun.">
        <title>Thousands of microbial genomes shed light on interconnected biogeochemical processes in an aquifer system.</title>
        <authorList>
            <person name="Anantharaman K."/>
            <person name="Brown C.T."/>
            <person name="Hug L.A."/>
            <person name="Sharon I."/>
            <person name="Castelle C.J."/>
            <person name="Probst A.J."/>
            <person name="Thomas B.C."/>
            <person name="Singh A."/>
            <person name="Wilkins M.J."/>
            <person name="Karaoz U."/>
            <person name="Brodie E.L."/>
            <person name="Williams K.H."/>
            <person name="Hubbard S.S."/>
            <person name="Banfield J.F."/>
        </authorList>
    </citation>
    <scope>NUCLEOTIDE SEQUENCE [LARGE SCALE GENOMIC DNA]</scope>
</reference>
<feature type="transmembrane region" description="Helical" evidence="1">
    <location>
        <begin position="67"/>
        <end position="91"/>
    </location>
</feature>
<evidence type="ECO:0000313" key="2">
    <source>
        <dbReference type="EMBL" id="OGF24042.1"/>
    </source>
</evidence>
<keyword evidence="1" id="KW-0812">Transmembrane</keyword>
<accession>A0A1F5SBV4</accession>
<evidence type="ECO:0000256" key="1">
    <source>
        <dbReference type="SAM" id="Phobius"/>
    </source>
</evidence>
<dbReference type="EMBL" id="MFFW01000039">
    <property type="protein sequence ID" value="OGF24042.1"/>
    <property type="molecule type" value="Genomic_DNA"/>
</dbReference>
<proteinExistence type="predicted"/>
<feature type="transmembrane region" description="Helical" evidence="1">
    <location>
        <begin position="103"/>
        <end position="125"/>
    </location>
</feature>
<keyword evidence="1" id="KW-0472">Membrane</keyword>
<organism evidence="2 3">
    <name type="scientific">Candidatus Falkowbacteria bacterium RIFCSPLOWO2_02_FULL_45_21</name>
    <dbReference type="NCBI Taxonomy" id="1797989"/>
    <lineage>
        <taxon>Bacteria</taxon>
        <taxon>Candidatus Falkowiibacteriota</taxon>
    </lineage>
</organism>